<organism evidence="1 2">
    <name type="scientific">Petrolisthes cinctipes</name>
    <name type="common">Flat porcelain crab</name>
    <dbReference type="NCBI Taxonomy" id="88211"/>
    <lineage>
        <taxon>Eukaryota</taxon>
        <taxon>Metazoa</taxon>
        <taxon>Ecdysozoa</taxon>
        <taxon>Arthropoda</taxon>
        <taxon>Crustacea</taxon>
        <taxon>Multicrustacea</taxon>
        <taxon>Malacostraca</taxon>
        <taxon>Eumalacostraca</taxon>
        <taxon>Eucarida</taxon>
        <taxon>Decapoda</taxon>
        <taxon>Pleocyemata</taxon>
        <taxon>Anomura</taxon>
        <taxon>Galatheoidea</taxon>
        <taxon>Porcellanidae</taxon>
        <taxon>Petrolisthes</taxon>
    </lineage>
</organism>
<evidence type="ECO:0000313" key="1">
    <source>
        <dbReference type="EMBL" id="KAK3896279.1"/>
    </source>
</evidence>
<sequence length="102" mass="10967">MLGTALPPSSKRHIPIVTVQSKNAKRDAAKTRIVRYNQALTGTGGGPATPPLDELDQLIADILEKQNVTVIGVNGMHDILTFLHEAVEQKPSATNDDAEEVQ</sequence>
<gene>
    <name evidence="1" type="ORF">Pcinc_000023</name>
</gene>
<dbReference type="AlphaFoldDB" id="A0AAE1GNJ6"/>
<accession>A0AAE1GNJ6</accession>
<name>A0AAE1GNJ6_PETCI</name>
<reference evidence="1" key="1">
    <citation type="submission" date="2023-10" db="EMBL/GenBank/DDBJ databases">
        <title>Genome assemblies of two species of porcelain crab, Petrolisthes cinctipes and Petrolisthes manimaculis (Anomura: Porcellanidae).</title>
        <authorList>
            <person name="Angst P."/>
        </authorList>
    </citation>
    <scope>NUCLEOTIDE SEQUENCE</scope>
    <source>
        <strain evidence="1">PB745_01</strain>
        <tissue evidence="1">Gill</tissue>
    </source>
</reference>
<keyword evidence="2" id="KW-1185">Reference proteome</keyword>
<protein>
    <submittedName>
        <fullName evidence="1">Uncharacterized protein</fullName>
    </submittedName>
</protein>
<dbReference type="EMBL" id="JAWQEG010000003">
    <property type="protein sequence ID" value="KAK3896279.1"/>
    <property type="molecule type" value="Genomic_DNA"/>
</dbReference>
<dbReference type="Proteomes" id="UP001286313">
    <property type="component" value="Unassembled WGS sequence"/>
</dbReference>
<proteinExistence type="predicted"/>
<comment type="caution">
    <text evidence="1">The sequence shown here is derived from an EMBL/GenBank/DDBJ whole genome shotgun (WGS) entry which is preliminary data.</text>
</comment>
<evidence type="ECO:0000313" key="2">
    <source>
        <dbReference type="Proteomes" id="UP001286313"/>
    </source>
</evidence>